<feature type="compositionally biased region" description="Low complexity" evidence="1">
    <location>
        <begin position="115"/>
        <end position="124"/>
    </location>
</feature>
<keyword evidence="3" id="KW-1185">Reference proteome</keyword>
<gene>
    <name evidence="2" type="ORF">GCM10019016_085330</name>
</gene>
<evidence type="ECO:0000256" key="1">
    <source>
        <dbReference type="SAM" id="MobiDB-lite"/>
    </source>
</evidence>
<evidence type="ECO:0000313" key="3">
    <source>
        <dbReference type="Proteomes" id="UP001501455"/>
    </source>
</evidence>
<proteinExistence type="predicted"/>
<comment type="caution">
    <text evidence="2">The sequence shown here is derived from an EMBL/GenBank/DDBJ whole genome shotgun (WGS) entry which is preliminary data.</text>
</comment>
<accession>A0ABP6U184</accession>
<feature type="region of interest" description="Disordered" evidence="1">
    <location>
        <begin position="280"/>
        <end position="302"/>
    </location>
</feature>
<feature type="compositionally biased region" description="Gly residues" evidence="1">
    <location>
        <begin position="284"/>
        <end position="302"/>
    </location>
</feature>
<feature type="compositionally biased region" description="Gly residues" evidence="1">
    <location>
        <begin position="672"/>
        <end position="684"/>
    </location>
</feature>
<dbReference type="EMBL" id="BAAAXF010000060">
    <property type="protein sequence ID" value="GAA3501426.1"/>
    <property type="molecule type" value="Genomic_DNA"/>
</dbReference>
<dbReference type="Proteomes" id="UP001501455">
    <property type="component" value="Unassembled WGS sequence"/>
</dbReference>
<organism evidence="2 3">
    <name type="scientific">Streptomyces prasinosporus</name>
    <dbReference type="NCBI Taxonomy" id="68256"/>
    <lineage>
        <taxon>Bacteria</taxon>
        <taxon>Bacillati</taxon>
        <taxon>Actinomycetota</taxon>
        <taxon>Actinomycetes</taxon>
        <taxon>Kitasatosporales</taxon>
        <taxon>Streptomycetaceae</taxon>
        <taxon>Streptomyces</taxon>
        <taxon>Streptomyces albogriseolus group</taxon>
    </lineage>
</organism>
<feature type="region of interest" description="Disordered" evidence="1">
    <location>
        <begin position="649"/>
        <end position="684"/>
    </location>
</feature>
<feature type="region of interest" description="Disordered" evidence="1">
    <location>
        <begin position="1"/>
        <end position="124"/>
    </location>
</feature>
<name>A0ABP6U184_9ACTN</name>
<feature type="compositionally biased region" description="Gly residues" evidence="1">
    <location>
        <begin position="99"/>
        <end position="110"/>
    </location>
</feature>
<protein>
    <submittedName>
        <fullName evidence="2">Uncharacterized protein</fullName>
    </submittedName>
</protein>
<evidence type="ECO:0000313" key="2">
    <source>
        <dbReference type="EMBL" id="GAA3501426.1"/>
    </source>
</evidence>
<feature type="compositionally biased region" description="Gly residues" evidence="1">
    <location>
        <begin position="38"/>
        <end position="50"/>
    </location>
</feature>
<reference evidence="3" key="1">
    <citation type="journal article" date="2019" name="Int. J. Syst. Evol. Microbiol.">
        <title>The Global Catalogue of Microorganisms (GCM) 10K type strain sequencing project: providing services to taxonomists for standard genome sequencing and annotation.</title>
        <authorList>
            <consortium name="The Broad Institute Genomics Platform"/>
            <consortium name="The Broad Institute Genome Sequencing Center for Infectious Disease"/>
            <person name="Wu L."/>
            <person name="Ma J."/>
        </authorList>
    </citation>
    <scope>NUCLEOTIDE SEQUENCE [LARGE SCALE GENOMIC DNA]</scope>
    <source>
        <strain evidence="3">JCM 4816</strain>
    </source>
</reference>
<feature type="compositionally biased region" description="Gly residues" evidence="1">
    <location>
        <begin position="649"/>
        <end position="661"/>
    </location>
</feature>
<sequence length="907" mass="91243">MRQWAVSRSSRPGPSGSGGQQGALPQGVVGVLHRQRGPLGGPAGAAGRVGGAQVVREGAQRPAVGRAVVQDEQQGAVGSGAQQPGGEGAFRGQVEAVPQGGGDVGGGLRGGAVHQAQPRAQPAGRQDALVRHAVVLGEHRPQGLVAVGQVAEGRAQRLGVEAGGRRDEEGDVVGRRSVVEPVEEPHAFLGEGQRRALRAYDVAQGGAREGGAGPLGEPCGEGGRCRRLEQDRDGDLGAGLVPQAGQQAGGEQGVAAEVEEVHVGADGVARQPQHVLEQPAHQGLLGGGGPGAGRGGGEVRGGQGRGVQLAVGGQRQRVDGDAGGRDHVLGQPGRGVGAQVGGVHGVAAGGDGVGDEPPDAVVGAADHHGGPGDARVGGEDGLDLARFDAEAADLHLGVDPAEVFERAVRAAPGQVARAVHPGAGRAVGVVQEAFGGQFGPVQVSGGHARAGDVHLAGRAGRHRASVGVEQVHAQVGERAADDAGAARVVQVGAGEAVVGDVHGGLGDAVHVHQHRPVQAVPVRPGAQALRAQGLAAEHHVAQRARPAVPFEIGVDQLLEGGGRLVEDGDALPVQQLQEVPGRAADGVRDDDDPAAVQQGAPDLPDREVEGVGVEQRPDVVGAEVEVLRGGGEEPDDVRVRHRNALGAAGGTRGVDDVGGVGRARRPVPVGVGQVGRGPAGEAGGRLGVVQHDDGTRVRDGRAGVGVLGDERDGCRVLDDQPQPLRRVAGVQGEVGGARLEHGQQGGQQPRAALQGQGHHPARAGAVFGQQPGQAVGLRVELGVREVFVAAGDGGPPGCGRGPPLEQLREGVLDRVGAHGRVAGVLARQQDVQVPQRRRRLGLGQPAQHGQEPLAVQGEFVLLVQGGVGVEGQPQAAGPGPGPYRYLQVVDCSAGQVVPGGGVSVEDR</sequence>
<feature type="region of interest" description="Disordered" evidence="1">
    <location>
        <begin position="582"/>
        <end position="612"/>
    </location>
</feature>